<evidence type="ECO:0000256" key="3">
    <source>
        <dbReference type="ARBA" id="ARBA00022723"/>
    </source>
</evidence>
<keyword evidence="3" id="KW-0479">Metal-binding</keyword>
<evidence type="ECO:0000259" key="11">
    <source>
        <dbReference type="PROSITE" id="PS50157"/>
    </source>
</evidence>
<feature type="region of interest" description="Disordered" evidence="10">
    <location>
        <begin position="775"/>
        <end position="914"/>
    </location>
</feature>
<feature type="compositionally biased region" description="Low complexity" evidence="10">
    <location>
        <begin position="885"/>
        <end position="914"/>
    </location>
</feature>
<reference evidence="13" key="1">
    <citation type="submission" date="2024-04" db="EMBL/GenBank/DDBJ databases">
        <authorList>
            <person name="Shaw F."/>
            <person name="Minotto A."/>
        </authorList>
    </citation>
    <scope>NUCLEOTIDE SEQUENCE [LARGE SCALE GENOMIC DNA]</scope>
</reference>
<dbReference type="PROSITE" id="PS00028">
    <property type="entry name" value="ZINC_FINGER_C2H2_1"/>
    <property type="match status" value="3"/>
</dbReference>
<dbReference type="InterPro" id="IPR013087">
    <property type="entry name" value="Znf_C2H2_type"/>
</dbReference>
<comment type="similarity">
    <text evidence="8">Belongs to the pacC/RIM101 family.</text>
</comment>
<feature type="compositionally biased region" description="Basic and acidic residues" evidence="10">
    <location>
        <begin position="683"/>
        <end position="696"/>
    </location>
</feature>
<feature type="region of interest" description="Disordered" evidence="10">
    <location>
        <begin position="388"/>
        <end position="445"/>
    </location>
</feature>
<dbReference type="SMART" id="SM00355">
    <property type="entry name" value="ZnF_C2H2"/>
    <property type="match status" value="3"/>
</dbReference>
<keyword evidence="7" id="KW-0539">Nucleus</keyword>
<feature type="compositionally biased region" description="Polar residues" evidence="10">
    <location>
        <begin position="793"/>
        <end position="804"/>
    </location>
</feature>
<proteinExistence type="inferred from homology"/>
<organism evidence="12 13">
    <name type="scientific">Somion occarium</name>
    <dbReference type="NCBI Taxonomy" id="3059160"/>
    <lineage>
        <taxon>Eukaryota</taxon>
        <taxon>Fungi</taxon>
        <taxon>Dikarya</taxon>
        <taxon>Basidiomycota</taxon>
        <taxon>Agaricomycotina</taxon>
        <taxon>Agaricomycetes</taxon>
        <taxon>Polyporales</taxon>
        <taxon>Cerrenaceae</taxon>
        <taxon>Somion</taxon>
    </lineage>
</organism>
<evidence type="ECO:0000256" key="1">
    <source>
        <dbReference type="ARBA" id="ARBA00004123"/>
    </source>
</evidence>
<dbReference type="InterPro" id="IPR036236">
    <property type="entry name" value="Znf_C2H2_sf"/>
</dbReference>
<gene>
    <name evidence="12" type="ORF">GFSPODELE1_LOCUS187</name>
</gene>
<feature type="domain" description="C2H2-type" evidence="11">
    <location>
        <begin position="118"/>
        <end position="147"/>
    </location>
</feature>
<accession>A0ABP1CEY3</accession>
<feature type="domain" description="C2H2-type" evidence="11">
    <location>
        <begin position="148"/>
        <end position="175"/>
    </location>
</feature>
<dbReference type="Pfam" id="PF00096">
    <property type="entry name" value="zf-C2H2"/>
    <property type="match status" value="1"/>
</dbReference>
<dbReference type="PROSITE" id="PS50157">
    <property type="entry name" value="ZINC_FINGER_C2H2_2"/>
    <property type="match status" value="3"/>
</dbReference>
<evidence type="ECO:0000256" key="8">
    <source>
        <dbReference type="ARBA" id="ARBA00038089"/>
    </source>
</evidence>
<evidence type="ECO:0000256" key="9">
    <source>
        <dbReference type="PROSITE-ProRule" id="PRU00042"/>
    </source>
</evidence>
<feature type="compositionally biased region" description="Low complexity" evidence="10">
    <location>
        <begin position="564"/>
        <end position="577"/>
    </location>
</feature>
<dbReference type="SUPFAM" id="SSF57667">
    <property type="entry name" value="beta-beta-alpha zinc fingers"/>
    <property type="match status" value="1"/>
</dbReference>
<evidence type="ECO:0000256" key="2">
    <source>
        <dbReference type="ARBA" id="ARBA00022491"/>
    </source>
</evidence>
<dbReference type="PANTHER" id="PTHR47257">
    <property type="entry name" value="PH-RESPONSE TRANSCRIPTION FACTOR PACC/RIM101"/>
    <property type="match status" value="1"/>
</dbReference>
<keyword evidence="5 9" id="KW-0863">Zinc-finger</keyword>
<evidence type="ECO:0000313" key="12">
    <source>
        <dbReference type="EMBL" id="CAL1694158.1"/>
    </source>
</evidence>
<evidence type="ECO:0000256" key="4">
    <source>
        <dbReference type="ARBA" id="ARBA00022737"/>
    </source>
</evidence>
<dbReference type="Proteomes" id="UP001497453">
    <property type="component" value="Chromosome 1"/>
</dbReference>
<feature type="region of interest" description="Disordered" evidence="10">
    <location>
        <begin position="956"/>
        <end position="984"/>
    </location>
</feature>
<feature type="domain" description="C2H2-type" evidence="11">
    <location>
        <begin position="82"/>
        <end position="112"/>
    </location>
</feature>
<feature type="compositionally biased region" description="Low complexity" evidence="10">
    <location>
        <begin position="863"/>
        <end position="872"/>
    </location>
</feature>
<feature type="region of interest" description="Disordered" evidence="10">
    <location>
        <begin position="338"/>
        <end position="360"/>
    </location>
</feature>
<dbReference type="Gene3D" id="3.30.160.60">
    <property type="entry name" value="Classic Zinc Finger"/>
    <property type="match status" value="2"/>
</dbReference>
<evidence type="ECO:0000256" key="7">
    <source>
        <dbReference type="ARBA" id="ARBA00023242"/>
    </source>
</evidence>
<feature type="compositionally biased region" description="Low complexity" evidence="10">
    <location>
        <begin position="780"/>
        <end position="792"/>
    </location>
</feature>
<keyword evidence="13" id="KW-1185">Reference proteome</keyword>
<evidence type="ECO:0000256" key="6">
    <source>
        <dbReference type="ARBA" id="ARBA00022833"/>
    </source>
</evidence>
<feature type="compositionally biased region" description="Low complexity" evidence="10">
    <location>
        <begin position="412"/>
        <end position="426"/>
    </location>
</feature>
<name>A0ABP1CEY3_9APHY</name>
<feature type="compositionally biased region" description="Low complexity" evidence="10">
    <location>
        <begin position="590"/>
        <end position="622"/>
    </location>
</feature>
<feature type="compositionally biased region" description="Low complexity" evidence="10">
    <location>
        <begin position="717"/>
        <end position="750"/>
    </location>
</feature>
<protein>
    <recommendedName>
        <fullName evidence="11">C2H2-type domain-containing protein</fullName>
    </recommendedName>
</protein>
<dbReference type="EMBL" id="OZ037944">
    <property type="protein sequence ID" value="CAL1694158.1"/>
    <property type="molecule type" value="Genomic_DNA"/>
</dbReference>
<sequence>MSHPPPLRKPLLHSRELVPLSLLQYSLYRNSYLHMSASPPHGQSSSPPSPKLQQQEQEQQPESSSDIPQEKPQAKSDPAPGHSCQWIDCDKVLSDPESLYNHLCNDHIGRKSTGNLCLTCKWKDCGTSCAKRDHITSHLRVHTPLKPHVCEICKKPFKRPQDLKKHEKIHTEEHHAQHRHSKAITVVDPAYSNRVHGDQIRASSISARVKPSSSLSSDELQVPIARAKSGSISLSEGSSDFGVLPTPSPDIAHSPIRYSVPEPHHHDIYNIQNQLPSWEVLRSDGTTATTTPGAGGGAKRSYDYSVGDFFTDVKKRRVNPSYDPHMVERLNTIAQSQSLSNATGRRVTVGPPSMNQSNFNPRSVSFDIRSPEELAAVNEFLITLGRDVSQAPPGARHPQSVQSHHSPHGLHNGHTPHPSHNPHNMHSQQSHAGPPPPPPGLSASAQNDYNAAAQYFDTADLTQLGLTGMPGVPSAPNAPGPGSGAGYHGDGMGLGGGNGYGGGANDLLASHINPYPSRASHQSVQPVQSVQYGGGGNGLYPALPTESYSDYEFPPQHYHHRSSRISMSPASSSGPQSYHQPAPSHYLNTPSLLHDPHSSSSGGMNTISLGGSSPLSSHSSMSTPPIATPPHIPSLPVLPESVANFDYLRPRHAPPTIQLAPVDLGGRTMRTIVPLKTAPESVVKNRPEPMEPRLDPKAPGTYPHRGPPAKLTPDVISALSSSSSRLSMSSSSRPSTSSSSSSRPSNESSSHAGSSLYPLLTRGDDEYTLAPLKNRHLYRSPSPASEASTSTSQAMSPMRETSPSPVYDEDMRSVSSDSDSDERERRVEEDTEIDSPEGSSRSVTPEARKPLLPGIKALTSGVTPSSTSSPSSRVGYPDLSQLALSTPPSTSPVMSSRTPTATSSPTTSANGTTEVAAASASVTLGVGATEAQRLEHARLIRELLVQINLDYRQKFGTPPSLDGSDHHESMTPRAGSRSPTTAAAAATIHERTGGGSLYPLLSGEKWDEEVRRERGGWCVGKGTRDVEMLVV</sequence>
<keyword evidence="6" id="KW-0862">Zinc</keyword>
<feature type="compositionally biased region" description="Low complexity" evidence="10">
    <location>
        <begin position="36"/>
        <end position="67"/>
    </location>
</feature>
<dbReference type="PANTHER" id="PTHR47257:SF1">
    <property type="entry name" value="PH-RESPONSE TRANSCRIPTION FACTOR PACC_RIM101"/>
    <property type="match status" value="1"/>
</dbReference>
<feature type="region of interest" description="Disordered" evidence="10">
    <location>
        <begin position="676"/>
        <end position="759"/>
    </location>
</feature>
<evidence type="ECO:0000256" key="5">
    <source>
        <dbReference type="ARBA" id="ARBA00022771"/>
    </source>
</evidence>
<comment type="subcellular location">
    <subcellularLocation>
        <location evidence="1">Nucleus</location>
    </subcellularLocation>
</comment>
<keyword evidence="4" id="KW-0677">Repeat</keyword>
<dbReference type="InterPro" id="IPR050806">
    <property type="entry name" value="pacC/RIM101"/>
</dbReference>
<feature type="region of interest" description="Disordered" evidence="10">
    <location>
        <begin position="551"/>
        <end position="626"/>
    </location>
</feature>
<keyword evidence="2" id="KW-0678">Repressor</keyword>
<feature type="region of interest" description="Disordered" evidence="10">
    <location>
        <begin position="34"/>
        <end position="82"/>
    </location>
</feature>
<evidence type="ECO:0000313" key="13">
    <source>
        <dbReference type="Proteomes" id="UP001497453"/>
    </source>
</evidence>
<evidence type="ECO:0000256" key="10">
    <source>
        <dbReference type="SAM" id="MobiDB-lite"/>
    </source>
</evidence>